<sequence length="93" mass="10631">MGVCISKKKIGKLQKHLEDLKKEEANKKCILQTNTNSLAIPTYYSKILTKIVLRQPALQDLKQNKLYTSRIQINSSQGTTTQQNRMAIKENNI</sequence>
<evidence type="ECO:0000313" key="2">
    <source>
        <dbReference type="Proteomes" id="UP000187209"/>
    </source>
</evidence>
<dbReference type="AlphaFoldDB" id="A0A1R2AXQ2"/>
<dbReference type="EMBL" id="MPUH01001215">
    <property type="protein sequence ID" value="OMJ69294.1"/>
    <property type="molecule type" value="Genomic_DNA"/>
</dbReference>
<evidence type="ECO:0000313" key="1">
    <source>
        <dbReference type="EMBL" id="OMJ69294.1"/>
    </source>
</evidence>
<dbReference type="Proteomes" id="UP000187209">
    <property type="component" value="Unassembled WGS sequence"/>
</dbReference>
<accession>A0A1R2AXQ2</accession>
<name>A0A1R2AXQ2_9CILI</name>
<proteinExistence type="predicted"/>
<organism evidence="1 2">
    <name type="scientific">Stentor coeruleus</name>
    <dbReference type="NCBI Taxonomy" id="5963"/>
    <lineage>
        <taxon>Eukaryota</taxon>
        <taxon>Sar</taxon>
        <taxon>Alveolata</taxon>
        <taxon>Ciliophora</taxon>
        <taxon>Postciliodesmatophora</taxon>
        <taxon>Heterotrichea</taxon>
        <taxon>Heterotrichida</taxon>
        <taxon>Stentoridae</taxon>
        <taxon>Stentor</taxon>
    </lineage>
</organism>
<reference evidence="1 2" key="1">
    <citation type="submission" date="2016-11" db="EMBL/GenBank/DDBJ databases">
        <title>The macronuclear genome of Stentor coeruleus: a giant cell with tiny introns.</title>
        <authorList>
            <person name="Slabodnick M."/>
            <person name="Ruby J.G."/>
            <person name="Reiff S.B."/>
            <person name="Swart E.C."/>
            <person name="Gosai S."/>
            <person name="Prabakaran S."/>
            <person name="Witkowska E."/>
            <person name="Larue G.E."/>
            <person name="Fisher S."/>
            <person name="Freeman R.M."/>
            <person name="Gunawardena J."/>
            <person name="Chu W."/>
            <person name="Stover N.A."/>
            <person name="Gregory B.D."/>
            <person name="Nowacki M."/>
            <person name="Derisi J."/>
            <person name="Roy S.W."/>
            <person name="Marshall W.F."/>
            <person name="Sood P."/>
        </authorList>
    </citation>
    <scope>NUCLEOTIDE SEQUENCE [LARGE SCALE GENOMIC DNA]</scope>
    <source>
        <strain evidence="1">WM001</strain>
    </source>
</reference>
<gene>
    <name evidence="1" type="ORF">SteCoe_33015</name>
</gene>
<keyword evidence="2" id="KW-1185">Reference proteome</keyword>
<protein>
    <submittedName>
        <fullName evidence="1">Uncharacterized protein</fullName>
    </submittedName>
</protein>
<comment type="caution">
    <text evidence="1">The sequence shown here is derived from an EMBL/GenBank/DDBJ whole genome shotgun (WGS) entry which is preliminary data.</text>
</comment>